<sequence length="220" mass="23100">MSRPRIVAQAIAILDDGGIDALTFRSLAASLSTGQGALFHHVANKAELLALAATDVLAHALSGTASTARSAARVHETMTAAFDAMTAHPWLGAQLAGAPWQPAVLHLFDRIGSELDALDVPDEHLFDAASVLVHHVLGIASQFRATGELTSTSSDRPAFIHAATDTATDGAPHPFLEKIGPQLVHHDDRDQFTAGVDIIIAGITARARLDPHALSAEPTR</sequence>
<protein>
    <submittedName>
        <fullName evidence="6">TetR/AcrR family transcriptional regulator</fullName>
    </submittedName>
</protein>
<feature type="DNA-binding region" description="H-T-H motif" evidence="4">
    <location>
        <begin position="23"/>
        <end position="42"/>
    </location>
</feature>
<dbReference type="Gene3D" id="1.10.357.10">
    <property type="entry name" value="Tetracycline Repressor, domain 2"/>
    <property type="match status" value="1"/>
</dbReference>
<evidence type="ECO:0000313" key="6">
    <source>
        <dbReference type="EMBL" id="MFD0925595.1"/>
    </source>
</evidence>
<dbReference type="RefSeq" id="WP_253646467.1">
    <property type="nucleotide sequence ID" value="NZ_BAAAMO010000002.1"/>
</dbReference>
<comment type="caution">
    <text evidence="6">The sequence shown here is derived from an EMBL/GenBank/DDBJ whole genome shotgun (WGS) entry which is preliminary data.</text>
</comment>
<evidence type="ECO:0000256" key="4">
    <source>
        <dbReference type="PROSITE-ProRule" id="PRU00335"/>
    </source>
</evidence>
<evidence type="ECO:0000256" key="1">
    <source>
        <dbReference type="ARBA" id="ARBA00023015"/>
    </source>
</evidence>
<dbReference type="InterPro" id="IPR036271">
    <property type="entry name" value="Tet_transcr_reg_TetR-rel_C_sf"/>
</dbReference>
<dbReference type="Pfam" id="PF02909">
    <property type="entry name" value="TetR_C_1"/>
    <property type="match status" value="1"/>
</dbReference>
<keyword evidence="3" id="KW-0804">Transcription</keyword>
<accession>A0ABW3G9P1</accession>
<dbReference type="SUPFAM" id="SSF48498">
    <property type="entry name" value="Tetracyclin repressor-like, C-terminal domain"/>
    <property type="match status" value="1"/>
</dbReference>
<proteinExistence type="predicted"/>
<evidence type="ECO:0000256" key="2">
    <source>
        <dbReference type="ARBA" id="ARBA00023125"/>
    </source>
</evidence>
<keyword evidence="2 4" id="KW-0238">DNA-binding</keyword>
<evidence type="ECO:0000256" key="3">
    <source>
        <dbReference type="ARBA" id="ARBA00023163"/>
    </source>
</evidence>
<evidence type="ECO:0000259" key="5">
    <source>
        <dbReference type="PROSITE" id="PS50977"/>
    </source>
</evidence>
<dbReference type="Proteomes" id="UP001597068">
    <property type="component" value="Unassembled WGS sequence"/>
</dbReference>
<dbReference type="Pfam" id="PF00440">
    <property type="entry name" value="TetR_N"/>
    <property type="match status" value="1"/>
</dbReference>
<dbReference type="SUPFAM" id="SSF46689">
    <property type="entry name" value="Homeodomain-like"/>
    <property type="match status" value="1"/>
</dbReference>
<evidence type="ECO:0000313" key="7">
    <source>
        <dbReference type="Proteomes" id="UP001597068"/>
    </source>
</evidence>
<dbReference type="Gene3D" id="1.10.10.60">
    <property type="entry name" value="Homeodomain-like"/>
    <property type="match status" value="1"/>
</dbReference>
<gene>
    <name evidence="6" type="ORF">ACFQ04_07570</name>
</gene>
<dbReference type="InterPro" id="IPR004111">
    <property type="entry name" value="Repressor_TetR_C"/>
</dbReference>
<organism evidence="6 7">
    <name type="scientific">Williamsia deligens</name>
    <dbReference type="NCBI Taxonomy" id="321325"/>
    <lineage>
        <taxon>Bacteria</taxon>
        <taxon>Bacillati</taxon>
        <taxon>Actinomycetota</taxon>
        <taxon>Actinomycetes</taxon>
        <taxon>Mycobacteriales</taxon>
        <taxon>Nocardiaceae</taxon>
        <taxon>Williamsia</taxon>
    </lineage>
</organism>
<dbReference type="PROSITE" id="PS50977">
    <property type="entry name" value="HTH_TETR_2"/>
    <property type="match status" value="1"/>
</dbReference>
<feature type="domain" description="HTH tetR-type" evidence="5">
    <location>
        <begin position="1"/>
        <end position="60"/>
    </location>
</feature>
<reference evidence="7" key="1">
    <citation type="journal article" date="2019" name="Int. J. Syst. Evol. Microbiol.">
        <title>The Global Catalogue of Microorganisms (GCM) 10K type strain sequencing project: providing services to taxonomists for standard genome sequencing and annotation.</title>
        <authorList>
            <consortium name="The Broad Institute Genomics Platform"/>
            <consortium name="The Broad Institute Genome Sequencing Center for Infectious Disease"/>
            <person name="Wu L."/>
            <person name="Ma J."/>
        </authorList>
    </citation>
    <scope>NUCLEOTIDE SEQUENCE [LARGE SCALE GENOMIC DNA]</scope>
    <source>
        <strain evidence="7">CCUG 50873</strain>
    </source>
</reference>
<keyword evidence="1" id="KW-0805">Transcription regulation</keyword>
<dbReference type="InterPro" id="IPR009057">
    <property type="entry name" value="Homeodomain-like_sf"/>
</dbReference>
<name>A0ABW3G9P1_9NOCA</name>
<keyword evidence="7" id="KW-1185">Reference proteome</keyword>
<dbReference type="EMBL" id="JBHTIL010000001">
    <property type="protein sequence ID" value="MFD0925595.1"/>
    <property type="molecule type" value="Genomic_DNA"/>
</dbReference>
<dbReference type="InterPro" id="IPR001647">
    <property type="entry name" value="HTH_TetR"/>
</dbReference>